<comment type="similarity">
    <text evidence="2 10 11">Belongs to the TonB-dependent receptor family.</text>
</comment>
<dbReference type="PROSITE" id="PS52016">
    <property type="entry name" value="TONB_DEPENDENT_REC_3"/>
    <property type="match status" value="1"/>
</dbReference>
<organism evidence="15 16">
    <name type="scientific">Proteus mirabilis</name>
    <dbReference type="NCBI Taxonomy" id="584"/>
    <lineage>
        <taxon>Bacteria</taxon>
        <taxon>Pseudomonadati</taxon>
        <taxon>Pseudomonadota</taxon>
        <taxon>Gammaproteobacteria</taxon>
        <taxon>Enterobacterales</taxon>
        <taxon>Morganellaceae</taxon>
        <taxon>Proteus</taxon>
    </lineage>
</organism>
<dbReference type="Gene3D" id="2.170.130.10">
    <property type="entry name" value="TonB-dependent receptor, plug domain"/>
    <property type="match status" value="1"/>
</dbReference>
<dbReference type="GO" id="GO:0015232">
    <property type="term" value="F:heme transmembrane transporter activity"/>
    <property type="evidence" value="ECO:0007669"/>
    <property type="project" value="InterPro"/>
</dbReference>
<proteinExistence type="inferred from homology"/>
<dbReference type="Gene3D" id="2.40.170.20">
    <property type="entry name" value="TonB-dependent receptor, beta-barrel domain"/>
    <property type="match status" value="1"/>
</dbReference>
<evidence type="ECO:0000313" key="16">
    <source>
        <dbReference type="Proteomes" id="UP000195540"/>
    </source>
</evidence>
<keyword evidence="5 10" id="KW-0812">Transmembrane</keyword>
<dbReference type="PANTHER" id="PTHR30069">
    <property type="entry name" value="TONB-DEPENDENT OUTER MEMBRANE RECEPTOR"/>
    <property type="match status" value="1"/>
</dbReference>
<evidence type="ECO:0000256" key="10">
    <source>
        <dbReference type="PROSITE-ProRule" id="PRU01360"/>
    </source>
</evidence>
<dbReference type="InterPro" id="IPR039426">
    <property type="entry name" value="TonB-dep_rcpt-like"/>
</dbReference>
<dbReference type="CDD" id="cd01347">
    <property type="entry name" value="ligand_gated_channel"/>
    <property type="match status" value="1"/>
</dbReference>
<keyword evidence="3 10" id="KW-0813">Transport</keyword>
<evidence type="ECO:0000256" key="4">
    <source>
        <dbReference type="ARBA" id="ARBA00022452"/>
    </source>
</evidence>
<sequence length="680" mass="75330">MSQSSRCIKVSVLVVATAISSAFAENKNQIYGEKNSGERNTQIITVYATGNERDSFTLPMMSTVIKNNSALTETAGSATELLRHIPGISISGAGRTNGETISMRGYSSNGVLTLVDGIRQGTDTGHIDSIFVDPLLIKQVEVVRGPSALLYGSGALGGVVAYDTVDASDLLAKNEHGGVRVTALGNTAQQSQGFGITAFGQQDNFDGLLALSARDKGTTRYGGGYRAQNDETIINLLSKGRWFIDDSNTLSGQLRYYHNNAQQPKDPQLANNPTPANVATNRTTTQKDAQLTYQYHPSDMSWINLKTQAYYSEVDINAKTQQKGFEGREQKTYGIKLENRTQLATYPFAAHALTYGGEIYKQKQSPSANAESFPKADIRFMSGWLQDEMTLRDVPISFIVGTRFDKYSSQNDRYDDISADKWSSKGAVSITPTDWLMLYTSYAQAFRAPTIGEMYNDAKHFDAPFPGAPTNYWRPNPNLKPETNSTTEYGFGFQFDDLLSNNDNLKIKAAHFNTRAKDYIDTDVAIFQGYTQSTNIPRATIWGWDIEMNYQSKFFSWDLAYNHTKGKDNASNASITSIEPDTLTSRLDIPVPNSDFSVGWVGQFTKKTDFTKHDRFNRPTNRQQAGYGVNDFYLRYEGSASLTGLTTSLVLGNAFDKKYYSSAGIPQEGRNAKVLVSYQW</sequence>
<evidence type="ECO:0000256" key="5">
    <source>
        <dbReference type="ARBA" id="ARBA00022692"/>
    </source>
</evidence>
<evidence type="ECO:0000256" key="2">
    <source>
        <dbReference type="ARBA" id="ARBA00009810"/>
    </source>
</evidence>
<dbReference type="AlphaFoldDB" id="A0AAJ4RF72"/>
<dbReference type="EMBL" id="CP021694">
    <property type="protein sequence ID" value="ARX34678.1"/>
    <property type="molecule type" value="Genomic_DNA"/>
</dbReference>
<dbReference type="NCBIfam" id="TIGR01785">
    <property type="entry name" value="TonB-hemin"/>
    <property type="match status" value="1"/>
</dbReference>
<gene>
    <name evidence="15" type="ORF">AM402_11185</name>
</gene>
<dbReference type="InterPro" id="IPR037066">
    <property type="entry name" value="Plug_dom_sf"/>
</dbReference>
<evidence type="ECO:0000256" key="6">
    <source>
        <dbReference type="ARBA" id="ARBA00022729"/>
    </source>
</evidence>
<evidence type="ECO:0000313" key="15">
    <source>
        <dbReference type="EMBL" id="ARX34678.1"/>
    </source>
</evidence>
<keyword evidence="8 10" id="KW-0472">Membrane</keyword>
<protein>
    <submittedName>
        <fullName evidence="15">Ligand-gated channel protein</fullName>
    </submittedName>
</protein>
<dbReference type="Pfam" id="PF00593">
    <property type="entry name" value="TonB_dep_Rec_b-barrel"/>
    <property type="match status" value="1"/>
</dbReference>
<dbReference type="PANTHER" id="PTHR30069:SF41">
    <property type="entry name" value="HEME_HEMOPEXIN UTILIZATION PROTEIN C"/>
    <property type="match status" value="1"/>
</dbReference>
<dbReference type="Proteomes" id="UP000195540">
    <property type="component" value="Chromosome"/>
</dbReference>
<evidence type="ECO:0000256" key="9">
    <source>
        <dbReference type="ARBA" id="ARBA00023237"/>
    </source>
</evidence>
<dbReference type="InterPro" id="IPR036942">
    <property type="entry name" value="Beta-barrel_TonB_sf"/>
</dbReference>
<dbReference type="GO" id="GO:0044718">
    <property type="term" value="P:siderophore transmembrane transport"/>
    <property type="evidence" value="ECO:0007669"/>
    <property type="project" value="TreeGrafter"/>
</dbReference>
<dbReference type="InterPro" id="IPR011276">
    <property type="entry name" value="TonB_haem/Hb_rcpt"/>
</dbReference>
<accession>A0AAJ4RF72</accession>
<evidence type="ECO:0000256" key="1">
    <source>
        <dbReference type="ARBA" id="ARBA00004571"/>
    </source>
</evidence>
<feature type="domain" description="TonB-dependent receptor-like beta-barrel" evidence="13">
    <location>
        <begin position="243"/>
        <end position="637"/>
    </location>
</feature>
<keyword evidence="7 11" id="KW-0798">TonB box</keyword>
<dbReference type="GO" id="GO:0015344">
    <property type="term" value="F:siderophore uptake transmembrane transporter activity"/>
    <property type="evidence" value="ECO:0007669"/>
    <property type="project" value="TreeGrafter"/>
</dbReference>
<evidence type="ECO:0000256" key="11">
    <source>
        <dbReference type="RuleBase" id="RU003357"/>
    </source>
</evidence>
<dbReference type="NCBIfam" id="TIGR01786">
    <property type="entry name" value="TonB-hemlactrns"/>
    <property type="match status" value="1"/>
</dbReference>
<comment type="subcellular location">
    <subcellularLocation>
        <location evidence="1 10">Cell outer membrane</location>
        <topology evidence="1 10">Multi-pass membrane protein</topology>
    </subcellularLocation>
</comment>
<name>A0AAJ4RF72_PROMI</name>
<dbReference type="SUPFAM" id="SSF56935">
    <property type="entry name" value="Porins"/>
    <property type="match status" value="1"/>
</dbReference>
<evidence type="ECO:0000256" key="3">
    <source>
        <dbReference type="ARBA" id="ARBA00022448"/>
    </source>
</evidence>
<evidence type="ECO:0000256" key="7">
    <source>
        <dbReference type="ARBA" id="ARBA00023077"/>
    </source>
</evidence>
<keyword evidence="4 10" id="KW-1134">Transmembrane beta strand</keyword>
<feature type="signal peptide" evidence="12">
    <location>
        <begin position="1"/>
        <end position="24"/>
    </location>
</feature>
<evidence type="ECO:0000259" key="14">
    <source>
        <dbReference type="Pfam" id="PF07715"/>
    </source>
</evidence>
<feature type="domain" description="TonB-dependent receptor plug" evidence="14">
    <location>
        <begin position="58"/>
        <end position="159"/>
    </location>
</feature>
<dbReference type="GO" id="GO:0009279">
    <property type="term" value="C:cell outer membrane"/>
    <property type="evidence" value="ECO:0007669"/>
    <property type="project" value="UniProtKB-SubCell"/>
</dbReference>
<evidence type="ECO:0000256" key="12">
    <source>
        <dbReference type="SAM" id="SignalP"/>
    </source>
</evidence>
<dbReference type="InterPro" id="IPR000531">
    <property type="entry name" value="Beta-barrel_TonB"/>
</dbReference>
<evidence type="ECO:0000259" key="13">
    <source>
        <dbReference type="Pfam" id="PF00593"/>
    </source>
</evidence>
<keyword evidence="6 12" id="KW-0732">Signal</keyword>
<dbReference type="RefSeq" id="WP_004248181.1">
    <property type="nucleotide sequence ID" value="NZ_ABFCQN020000016.1"/>
</dbReference>
<dbReference type="Pfam" id="PF07715">
    <property type="entry name" value="Plug"/>
    <property type="match status" value="1"/>
</dbReference>
<dbReference type="InterPro" id="IPR012910">
    <property type="entry name" value="Plug_dom"/>
</dbReference>
<feature type="chain" id="PRO_5044168431" evidence="12">
    <location>
        <begin position="25"/>
        <end position="680"/>
    </location>
</feature>
<dbReference type="InterPro" id="IPR010949">
    <property type="entry name" value="TonB_Hb/transfer/lactofer_rcpt"/>
</dbReference>
<reference evidence="15 16" key="1">
    <citation type="submission" date="2017-05" db="EMBL/GenBank/DDBJ databases">
        <title>Whole genome sequencing of Proteus mirabilis AR_0155.</title>
        <authorList>
            <person name="Conlan S."/>
            <person name="Thomas P.J."/>
            <person name="Mullikin J."/>
            <person name="Frank K.M."/>
            <person name="Segre J.A."/>
        </authorList>
    </citation>
    <scope>NUCLEOTIDE SEQUENCE [LARGE SCALE GENOMIC DNA]</scope>
    <source>
        <strain evidence="15 16">AR_0155</strain>
    </source>
</reference>
<evidence type="ECO:0000256" key="8">
    <source>
        <dbReference type="ARBA" id="ARBA00023136"/>
    </source>
</evidence>
<keyword evidence="9 10" id="KW-0998">Cell outer membrane</keyword>